<dbReference type="Proteomes" id="UP001139311">
    <property type="component" value="Unassembled WGS sequence"/>
</dbReference>
<feature type="non-terminal residue" evidence="1">
    <location>
        <position position="1"/>
    </location>
</feature>
<dbReference type="AlphaFoldDB" id="A0A9X1IM00"/>
<name>A0A9X1IM00_9PROT</name>
<evidence type="ECO:0000313" key="1">
    <source>
        <dbReference type="EMBL" id="MCB4825575.1"/>
    </source>
</evidence>
<dbReference type="EMBL" id="JAJAQI010000134">
    <property type="protein sequence ID" value="MCB4825575.1"/>
    <property type="molecule type" value="Genomic_DNA"/>
</dbReference>
<evidence type="ECO:0000313" key="2">
    <source>
        <dbReference type="Proteomes" id="UP001139311"/>
    </source>
</evidence>
<accession>A0A9X1IM00</accession>
<keyword evidence="2" id="KW-1185">Reference proteome</keyword>
<gene>
    <name evidence="1" type="ORF">LHA35_28150</name>
</gene>
<organism evidence="1 2">
    <name type="scientific">Roseicella aerolata</name>
    <dbReference type="NCBI Taxonomy" id="2883479"/>
    <lineage>
        <taxon>Bacteria</taxon>
        <taxon>Pseudomonadati</taxon>
        <taxon>Pseudomonadota</taxon>
        <taxon>Alphaproteobacteria</taxon>
        <taxon>Acetobacterales</taxon>
        <taxon>Roseomonadaceae</taxon>
        <taxon>Roseicella</taxon>
    </lineage>
</organism>
<reference evidence="1" key="1">
    <citation type="submission" date="2021-10" db="EMBL/GenBank/DDBJ databases">
        <title>Roseicella aerolatum sp. nov., isolated from aerosols of e-waste dismantling site.</title>
        <authorList>
            <person name="Qin T."/>
        </authorList>
    </citation>
    <scope>NUCLEOTIDE SEQUENCE</scope>
    <source>
        <strain evidence="1">GB24</strain>
    </source>
</reference>
<sequence>PLVRARRTASSSNSFVNRRCCFMWVLLHHRDLSTFPKQVQRLAARKMAVMRFASSIGISPGIVVGQMQHRKLLGPDSLNFLKRRYAWDDIGAALA</sequence>
<protein>
    <submittedName>
        <fullName evidence="1">Uncharacterized protein</fullName>
    </submittedName>
</protein>
<comment type="caution">
    <text evidence="1">The sequence shown here is derived from an EMBL/GenBank/DDBJ whole genome shotgun (WGS) entry which is preliminary data.</text>
</comment>
<proteinExistence type="predicted"/>